<protein>
    <submittedName>
        <fullName evidence="4">Thioredoxin reductase</fullName>
    </submittedName>
</protein>
<dbReference type="InterPro" id="IPR023753">
    <property type="entry name" value="FAD/NAD-binding_dom"/>
</dbReference>
<sequence>MLVIGAGSAGLNAALVLGRARRRTLLLDHGPPRNAPAYASHGLLTRDGTPPLELTRLGRQQLAPYPVTLHPDHADTVTPHPDCFSVTLAGGTTVHARRLLLATGVTDLLPDIPGLREGWGTSVHHCPYCHGWEVRDQHLADLIPGGGDMAYHRGVLLRQWTPHLTLLTHGPDHLRADQRANLAHLGVRIDERPVIGWNGRHVIFQDGQPLECDALFVTPGQAQRSAIPEQLGCARIDAGPLAGVLLKVTPESGLTSVPGVYAAGDMIGEQQVVLAAASGARAAAAINAELAFGDAARRPTHA</sequence>
<evidence type="ECO:0000256" key="2">
    <source>
        <dbReference type="ARBA" id="ARBA00023002"/>
    </source>
</evidence>
<dbReference type="Proteomes" id="UP001423409">
    <property type="component" value="Unassembled WGS sequence"/>
</dbReference>
<dbReference type="Pfam" id="PF07992">
    <property type="entry name" value="Pyr_redox_2"/>
    <property type="match status" value="1"/>
</dbReference>
<comment type="caution">
    <text evidence="4">The sequence shown here is derived from an EMBL/GenBank/DDBJ whole genome shotgun (WGS) entry which is preliminary data.</text>
</comment>
<evidence type="ECO:0000313" key="5">
    <source>
        <dbReference type="Proteomes" id="UP001423409"/>
    </source>
</evidence>
<dbReference type="Gene3D" id="3.50.50.60">
    <property type="entry name" value="FAD/NAD(P)-binding domain"/>
    <property type="match status" value="2"/>
</dbReference>
<feature type="domain" description="FAD/NAD(P)-binding" evidence="3">
    <location>
        <begin position="2"/>
        <end position="277"/>
    </location>
</feature>
<keyword evidence="2" id="KW-0560">Oxidoreductase</keyword>
<evidence type="ECO:0000313" key="4">
    <source>
        <dbReference type="EMBL" id="GAA5441732.1"/>
    </source>
</evidence>
<accession>A0ABP9UKY6</accession>
<dbReference type="PRINTS" id="PR00368">
    <property type="entry name" value="FADPNR"/>
</dbReference>
<keyword evidence="5" id="KW-1185">Reference proteome</keyword>
<evidence type="ECO:0000256" key="1">
    <source>
        <dbReference type="ARBA" id="ARBA00022630"/>
    </source>
</evidence>
<dbReference type="InterPro" id="IPR036188">
    <property type="entry name" value="FAD/NAD-bd_sf"/>
</dbReference>
<keyword evidence="1" id="KW-0285">Flavoprotein</keyword>
<dbReference type="RefSeq" id="WP_345447515.1">
    <property type="nucleotide sequence ID" value="NZ_BAABQU010000073.1"/>
</dbReference>
<dbReference type="EMBL" id="BAABQU010000073">
    <property type="protein sequence ID" value="GAA5441732.1"/>
    <property type="molecule type" value="Genomic_DNA"/>
</dbReference>
<dbReference type="PANTHER" id="PTHR48105">
    <property type="entry name" value="THIOREDOXIN REDUCTASE 1-RELATED-RELATED"/>
    <property type="match status" value="1"/>
</dbReference>
<dbReference type="SUPFAM" id="SSF51905">
    <property type="entry name" value="FAD/NAD(P)-binding domain"/>
    <property type="match status" value="1"/>
</dbReference>
<dbReference type="InterPro" id="IPR050097">
    <property type="entry name" value="Ferredoxin-NADP_redctase_2"/>
</dbReference>
<evidence type="ECO:0000259" key="3">
    <source>
        <dbReference type="Pfam" id="PF07992"/>
    </source>
</evidence>
<gene>
    <name evidence="4" type="primary">trxB_3</name>
    <name evidence="4" type="ORF">Dcae01_03272</name>
</gene>
<proteinExistence type="predicted"/>
<reference evidence="4 5" key="1">
    <citation type="submission" date="2024-02" db="EMBL/GenBank/DDBJ databases">
        <title>Deinococcus caeni NBRC 101312.</title>
        <authorList>
            <person name="Ichikawa N."/>
            <person name="Katano-Makiyama Y."/>
            <person name="Hidaka K."/>
        </authorList>
    </citation>
    <scope>NUCLEOTIDE SEQUENCE [LARGE SCALE GENOMIC DNA]</scope>
    <source>
        <strain evidence="4 5">NBRC 101312</strain>
    </source>
</reference>
<name>A0ABP9UKY6_9DEIO</name>
<organism evidence="4 5">
    <name type="scientific">Deinococcus caeni</name>
    <dbReference type="NCBI Taxonomy" id="569127"/>
    <lineage>
        <taxon>Bacteria</taxon>
        <taxon>Thermotogati</taxon>
        <taxon>Deinococcota</taxon>
        <taxon>Deinococci</taxon>
        <taxon>Deinococcales</taxon>
        <taxon>Deinococcaceae</taxon>
        <taxon>Deinococcus</taxon>
    </lineage>
</organism>